<name>A0A7X1Z9B7_9LACT</name>
<dbReference type="Proteomes" id="UP000439550">
    <property type="component" value="Unassembled WGS sequence"/>
</dbReference>
<dbReference type="SUPFAM" id="SSF52374">
    <property type="entry name" value="Nucleotidylyl transferase"/>
    <property type="match status" value="1"/>
</dbReference>
<dbReference type="GO" id="GO:0046872">
    <property type="term" value="F:metal ion binding"/>
    <property type="evidence" value="ECO:0007669"/>
    <property type="project" value="InterPro"/>
</dbReference>
<evidence type="ECO:0000256" key="1">
    <source>
        <dbReference type="ARBA" id="ARBA00022679"/>
    </source>
</evidence>
<dbReference type="NCBIfam" id="TIGR00125">
    <property type="entry name" value="cyt_tran_rel"/>
    <property type="match status" value="1"/>
</dbReference>
<dbReference type="NCBIfam" id="TIGR01518">
    <property type="entry name" value="g3p_cytidyltrns"/>
    <property type="match status" value="1"/>
</dbReference>
<sequence>MKTILTAGTFDILHASHIQLLERAKILGDRLIVMCSTDDFNAKKHKEALQPYAERKLILEALRCVDKVVPEASWEDKAKYIKAFNVSTFVMGDNWLGKFDALKDAFPELEIFYFPRGKISSTHLRDKIKNL</sequence>
<dbReference type="GO" id="GO:0005737">
    <property type="term" value="C:cytoplasm"/>
    <property type="evidence" value="ECO:0007669"/>
    <property type="project" value="InterPro"/>
</dbReference>
<dbReference type="Pfam" id="PF01467">
    <property type="entry name" value="CTP_transf_like"/>
    <property type="match status" value="1"/>
</dbReference>
<evidence type="ECO:0000313" key="5">
    <source>
        <dbReference type="Proteomes" id="UP000439550"/>
    </source>
</evidence>
<dbReference type="AlphaFoldDB" id="A0A7X1Z9B7"/>
<evidence type="ECO:0000256" key="2">
    <source>
        <dbReference type="ARBA" id="ARBA00022695"/>
    </source>
</evidence>
<proteinExistence type="predicted"/>
<dbReference type="RefSeq" id="WP_153496904.1">
    <property type="nucleotide sequence ID" value="NZ_CBCRWP010000016.1"/>
</dbReference>
<keyword evidence="1 4" id="KW-0808">Transferase</keyword>
<evidence type="ECO:0000313" key="4">
    <source>
        <dbReference type="EMBL" id="MQW40241.1"/>
    </source>
</evidence>
<dbReference type="InterPro" id="IPR006409">
    <property type="entry name" value="G3P_cytidylTrfase"/>
</dbReference>
<dbReference type="InterPro" id="IPR004821">
    <property type="entry name" value="Cyt_trans-like"/>
</dbReference>
<evidence type="ECO:0000259" key="3">
    <source>
        <dbReference type="Pfam" id="PF01467"/>
    </source>
</evidence>
<dbReference type="PANTHER" id="PTHR43793:SF1">
    <property type="entry name" value="FAD SYNTHASE"/>
    <property type="match status" value="1"/>
</dbReference>
<comment type="caution">
    <text evidence="4">The sequence shown here is derived from an EMBL/GenBank/DDBJ whole genome shotgun (WGS) entry which is preliminary data.</text>
</comment>
<organism evidence="4 5">
    <name type="scientific">Lactococcus hircilactis</name>
    <dbReference type="NCBI Taxonomy" id="1494462"/>
    <lineage>
        <taxon>Bacteria</taxon>
        <taxon>Bacillati</taxon>
        <taxon>Bacillota</taxon>
        <taxon>Bacilli</taxon>
        <taxon>Lactobacillales</taxon>
        <taxon>Streptococcaceae</taxon>
        <taxon>Lactococcus</taxon>
    </lineage>
</organism>
<dbReference type="InterPro" id="IPR050385">
    <property type="entry name" value="Archaeal_FAD_synthase"/>
</dbReference>
<dbReference type="GO" id="GO:0047348">
    <property type="term" value="F:glycerol-3-phosphate cytidylyltransferase activity"/>
    <property type="evidence" value="ECO:0007669"/>
    <property type="project" value="UniProtKB-EC"/>
</dbReference>
<reference evidence="4 5" key="1">
    <citation type="submission" date="2019-10" db="EMBL/GenBank/DDBJ databases">
        <authorList>
            <person name="Dong K."/>
        </authorList>
    </citation>
    <scope>NUCLEOTIDE SEQUENCE [LARGE SCALE GENOMIC DNA]</scope>
    <source>
        <strain evidence="4 5">DSM 28960</strain>
    </source>
</reference>
<feature type="domain" description="Cytidyltransferase-like" evidence="3">
    <location>
        <begin position="5"/>
        <end position="109"/>
    </location>
</feature>
<dbReference type="EMBL" id="WITJ01000014">
    <property type="protein sequence ID" value="MQW40241.1"/>
    <property type="molecule type" value="Genomic_DNA"/>
</dbReference>
<protein>
    <submittedName>
        <fullName evidence="4">Glycerol-3-phosphate cytidylyltransferase</fullName>
        <ecNumber evidence="4">2.7.7.39</ecNumber>
    </submittedName>
</protein>
<accession>A0A7X1Z9B7</accession>
<dbReference type="Gene3D" id="3.40.50.620">
    <property type="entry name" value="HUPs"/>
    <property type="match status" value="1"/>
</dbReference>
<dbReference type="PANTHER" id="PTHR43793">
    <property type="entry name" value="FAD SYNTHASE"/>
    <property type="match status" value="1"/>
</dbReference>
<dbReference type="OrthoDB" id="9802794at2"/>
<dbReference type="InterPro" id="IPR014729">
    <property type="entry name" value="Rossmann-like_a/b/a_fold"/>
</dbReference>
<keyword evidence="2 4" id="KW-0548">Nucleotidyltransferase</keyword>
<dbReference type="EC" id="2.7.7.39" evidence="4"/>
<dbReference type="GO" id="GO:0019350">
    <property type="term" value="P:teichoic acid biosynthetic process"/>
    <property type="evidence" value="ECO:0007669"/>
    <property type="project" value="InterPro"/>
</dbReference>
<keyword evidence="5" id="KW-1185">Reference proteome</keyword>
<gene>
    <name evidence="4" type="primary">tagD</name>
    <name evidence="4" type="ORF">GHI93_09910</name>
</gene>